<dbReference type="AlphaFoldDB" id="A0A2A3LWH9"/>
<dbReference type="RefSeq" id="WP_024086958.1">
    <property type="nucleotide sequence ID" value="NZ_NTME01000073.1"/>
</dbReference>
<comment type="caution">
    <text evidence="1">The sequence shown here is derived from an EMBL/GenBank/DDBJ whole genome shotgun (WGS) entry which is preliminary data.</text>
</comment>
<dbReference type="Proteomes" id="UP000218102">
    <property type="component" value="Unassembled WGS sequence"/>
</dbReference>
<proteinExistence type="predicted"/>
<name>A0A2A3LWH9_PSEDL</name>
<dbReference type="EMBL" id="NTME01000073">
    <property type="protein sequence ID" value="PBJ91972.1"/>
    <property type="molecule type" value="Genomic_DNA"/>
</dbReference>
<sequence length="118" mass="12854">MQEPAPGVRLQHRKSETFVSEVVDQTHVIMMQTNDGGAQVSITFSRDCMDVKEEVFVAGNNPGELILTVEPQNVDHYRVQMMQAVMPLKAAKGFAMALLQSVEQVEAAQANAAAVAKP</sequence>
<evidence type="ECO:0000313" key="2">
    <source>
        <dbReference type="Proteomes" id="UP000218102"/>
    </source>
</evidence>
<accession>A0A2A3LWH9</accession>
<gene>
    <name evidence="1" type="ORF">CMV24_29545</name>
</gene>
<protein>
    <submittedName>
        <fullName evidence="1">Uncharacterized protein</fullName>
    </submittedName>
</protein>
<reference evidence="1 2" key="1">
    <citation type="submission" date="2017-09" db="EMBL/GenBank/DDBJ databases">
        <authorList>
            <person name="Ehlers B."/>
            <person name="Leendertz F.H."/>
        </authorList>
    </citation>
    <scope>NUCLEOTIDE SEQUENCE [LARGE SCALE GENOMIC DNA]</scope>
    <source>
        <strain evidence="1 2">DJ-1</strain>
    </source>
</reference>
<organism evidence="1 2">
    <name type="scientific">Pseudomonas plecoglossicida</name>
    <dbReference type="NCBI Taxonomy" id="70775"/>
    <lineage>
        <taxon>Bacteria</taxon>
        <taxon>Pseudomonadati</taxon>
        <taxon>Pseudomonadota</taxon>
        <taxon>Gammaproteobacteria</taxon>
        <taxon>Pseudomonadales</taxon>
        <taxon>Pseudomonadaceae</taxon>
        <taxon>Pseudomonas</taxon>
    </lineage>
</organism>
<evidence type="ECO:0000313" key="1">
    <source>
        <dbReference type="EMBL" id="PBJ91972.1"/>
    </source>
</evidence>